<sequence>MCPFFEKDSIVDDEQSPFIDYKALSASIIYNELMNNNINHISYQAYNYFSNLFSNLRSSNNPEIDVDIFVPSIWLPNKAIHKAEQFLLKKALINKKGLVLFNPNATSIYSQIPFEIQVNIIKNYANRTLLKPSS</sequence>
<proteinExistence type="predicted"/>
<name>F2LXH7_HIPMA</name>
<dbReference type="HOGENOM" id="CLU_1893329_0_0_7"/>
<reference evidence="1 2" key="1">
    <citation type="journal article" date="2011" name="Stand. Genomic Sci.">
        <title>Complete genome sequence of the thermophilic sulfur-reducer Hippea maritima type strain (MH(2)).</title>
        <authorList>
            <person name="Huntemann M."/>
            <person name="Lu M."/>
            <person name="Nolan M."/>
            <person name="Lapidus A."/>
            <person name="Lucas S."/>
            <person name="Hammon N."/>
            <person name="Deshpande S."/>
            <person name="Cheng J.F."/>
            <person name="Tapia R."/>
            <person name="Han C."/>
            <person name="Goodwin L."/>
            <person name="Pitluck S."/>
            <person name="Liolios K."/>
            <person name="Pagani I."/>
            <person name="Ivanova N."/>
            <person name="Ovchinikova G."/>
            <person name="Pati A."/>
            <person name="Chen A."/>
            <person name="Palaniappan K."/>
            <person name="Land M."/>
            <person name="Hauser L."/>
            <person name="Jeffries C.D."/>
            <person name="Detter J.C."/>
            <person name="Brambilla E.M."/>
            <person name="Rohde M."/>
            <person name="Spring S."/>
            <person name="Goker M."/>
            <person name="Woyke T."/>
            <person name="Bristow J."/>
            <person name="Eisen J.A."/>
            <person name="Markowitz V."/>
            <person name="Hugenholtz P."/>
            <person name="Kyrpides N.C."/>
            <person name="Klenk H.P."/>
            <person name="Mavromatis K."/>
        </authorList>
    </citation>
    <scope>NUCLEOTIDE SEQUENCE [LARGE SCALE GENOMIC DNA]</scope>
    <source>
        <strain evidence="2">ATCC 700847 / DSM 10411 / MH2</strain>
    </source>
</reference>
<organism evidence="1 2">
    <name type="scientific">Hippea maritima (strain ATCC 700847 / DSM 10411 / MH2)</name>
    <dbReference type="NCBI Taxonomy" id="760142"/>
    <lineage>
        <taxon>Bacteria</taxon>
        <taxon>Pseudomonadati</taxon>
        <taxon>Campylobacterota</taxon>
        <taxon>Desulfurellia</taxon>
        <taxon>Desulfurellales</taxon>
        <taxon>Hippeaceae</taxon>
        <taxon>Hippea</taxon>
    </lineage>
</organism>
<evidence type="ECO:0000313" key="1">
    <source>
        <dbReference type="EMBL" id="AEA33163.1"/>
    </source>
</evidence>
<protein>
    <submittedName>
        <fullName evidence="1">Uncharacterized protein</fullName>
    </submittedName>
</protein>
<dbReference type="Proteomes" id="UP000008139">
    <property type="component" value="Chromosome"/>
</dbReference>
<reference evidence="2" key="2">
    <citation type="submission" date="2011-03" db="EMBL/GenBank/DDBJ databases">
        <title>The complete genome of Hippea maritima DSM 10411.</title>
        <authorList>
            <consortium name="US DOE Joint Genome Institute (JGI-PGF)"/>
            <person name="Lucas S."/>
            <person name="Copeland A."/>
            <person name="Lapidus A."/>
            <person name="Bruce D."/>
            <person name="Goodwin L."/>
            <person name="Pitluck S."/>
            <person name="Peters L."/>
            <person name="Kyrpides N."/>
            <person name="Mavromatis K."/>
            <person name="Pagani I."/>
            <person name="Ivanova N."/>
            <person name="Mikhailova N."/>
            <person name="Lu M."/>
            <person name="Detter J.C."/>
            <person name="Tapia R."/>
            <person name="Han C."/>
            <person name="Land M."/>
            <person name="Hauser L."/>
            <person name="Markowitz V."/>
            <person name="Cheng J.-F."/>
            <person name="Hugenholtz P."/>
            <person name="Woyke T."/>
            <person name="Wu D."/>
            <person name="Spring S."/>
            <person name="Schroeder M."/>
            <person name="Brambilla E."/>
            <person name="Klenk H.-P."/>
            <person name="Eisen J.A."/>
        </authorList>
    </citation>
    <scope>NUCLEOTIDE SEQUENCE [LARGE SCALE GENOMIC DNA]</scope>
    <source>
        <strain evidence="2">ATCC 700847 / DSM 10411 / MH2</strain>
    </source>
</reference>
<dbReference type="EMBL" id="CP002606">
    <property type="protein sequence ID" value="AEA33163.1"/>
    <property type="molecule type" value="Genomic_DNA"/>
</dbReference>
<keyword evidence="2" id="KW-1185">Reference proteome</keyword>
<dbReference type="InParanoid" id="F2LXH7"/>
<evidence type="ECO:0000313" key="2">
    <source>
        <dbReference type="Proteomes" id="UP000008139"/>
    </source>
</evidence>
<dbReference type="STRING" id="760142.Hipma_0185"/>
<dbReference type="KEGG" id="hmr:Hipma_0185"/>
<dbReference type="AlphaFoldDB" id="F2LXH7"/>
<gene>
    <name evidence="1" type="ordered locus">Hipma_0185</name>
</gene>
<accession>F2LXH7</accession>